<evidence type="ECO:0000256" key="3">
    <source>
        <dbReference type="SAM" id="SignalP"/>
    </source>
</evidence>
<dbReference type="Gene3D" id="1.25.40.10">
    <property type="entry name" value="Tetratricopeptide repeat domain"/>
    <property type="match status" value="1"/>
</dbReference>
<dbReference type="EMBL" id="CP104694">
    <property type="protein sequence ID" value="UXI66607.1"/>
    <property type="molecule type" value="Genomic_DNA"/>
</dbReference>
<evidence type="ECO:0000313" key="4">
    <source>
        <dbReference type="EMBL" id="UXI66607.1"/>
    </source>
</evidence>
<dbReference type="InterPro" id="IPR019734">
    <property type="entry name" value="TPR_rpt"/>
</dbReference>
<feature type="repeat" description="TPR" evidence="1">
    <location>
        <begin position="35"/>
        <end position="68"/>
    </location>
</feature>
<evidence type="ECO:0000256" key="2">
    <source>
        <dbReference type="SAM" id="MobiDB-lite"/>
    </source>
</evidence>
<dbReference type="SUPFAM" id="SSF48452">
    <property type="entry name" value="TPR-like"/>
    <property type="match status" value="1"/>
</dbReference>
<reference evidence="4" key="1">
    <citation type="submission" date="2022-09" db="EMBL/GenBank/DDBJ databases">
        <title>Tahibacter sp. nov., isolated from a fresh water.</title>
        <authorList>
            <person name="Baek J.H."/>
            <person name="Lee J.K."/>
            <person name="Kim J.M."/>
            <person name="Jeon C.O."/>
        </authorList>
    </citation>
    <scope>NUCLEOTIDE SEQUENCE</scope>
    <source>
        <strain evidence="4">W38</strain>
    </source>
</reference>
<dbReference type="RefSeq" id="WP_261693591.1">
    <property type="nucleotide sequence ID" value="NZ_CP104694.1"/>
</dbReference>
<dbReference type="InterPro" id="IPR013360">
    <property type="entry name" value="Pilus_4_PilW"/>
</dbReference>
<feature type="repeat" description="TPR" evidence="1">
    <location>
        <begin position="69"/>
        <end position="102"/>
    </location>
</feature>
<proteinExistence type="predicted"/>
<protein>
    <submittedName>
        <fullName evidence="4">Type IV pilus biogenesis/stability protein PilW</fullName>
    </submittedName>
</protein>
<keyword evidence="1" id="KW-0802">TPR repeat</keyword>
<dbReference type="SMART" id="SM00028">
    <property type="entry name" value="TPR"/>
    <property type="match status" value="5"/>
</dbReference>
<sequence length="252" mass="28152">MPRKFALALLLTMLAVDASAAGSRSKSAEKARAAAEVNVSLGQRYLEQGKLELALEKLQKALEYDASNTNAHTVIAVLYERINDPKRAEQHYRRASELSPKLGAVNNNYGAFLCRSGKLDDAARYFEKALADPFYKTPDVARTNAGTCYLQGERLDPAEQQFRKALEINPTNAEALYQLARVLFQKNDYLRARAFLQRFDALGQASPDALLLGRDIEEKLGNTREANEYTKRLKTEFPDSTQARELESSTPS</sequence>
<accession>A0ABY6BAQ2</accession>
<dbReference type="PANTHER" id="PTHR12558:SF13">
    <property type="entry name" value="CELL DIVISION CYCLE PROTEIN 27 HOMOLOG"/>
    <property type="match status" value="1"/>
</dbReference>
<keyword evidence="5" id="KW-1185">Reference proteome</keyword>
<keyword evidence="3" id="KW-0732">Signal</keyword>
<gene>
    <name evidence="4" type="primary">pilW</name>
    <name evidence="4" type="ORF">N4264_17870</name>
</gene>
<dbReference type="Proteomes" id="UP001064632">
    <property type="component" value="Chromosome"/>
</dbReference>
<dbReference type="Pfam" id="PF13431">
    <property type="entry name" value="TPR_17"/>
    <property type="match status" value="1"/>
</dbReference>
<dbReference type="Pfam" id="PF13414">
    <property type="entry name" value="TPR_11"/>
    <property type="match status" value="1"/>
</dbReference>
<name>A0ABY6BAQ2_9GAMM</name>
<dbReference type="PROSITE" id="PS50005">
    <property type="entry name" value="TPR"/>
    <property type="match status" value="3"/>
</dbReference>
<evidence type="ECO:0000256" key="1">
    <source>
        <dbReference type="PROSITE-ProRule" id="PRU00339"/>
    </source>
</evidence>
<organism evidence="4 5">
    <name type="scientific">Tahibacter amnicola</name>
    <dbReference type="NCBI Taxonomy" id="2976241"/>
    <lineage>
        <taxon>Bacteria</taxon>
        <taxon>Pseudomonadati</taxon>
        <taxon>Pseudomonadota</taxon>
        <taxon>Gammaproteobacteria</taxon>
        <taxon>Lysobacterales</taxon>
        <taxon>Rhodanobacteraceae</taxon>
        <taxon>Tahibacter</taxon>
    </lineage>
</organism>
<feature type="repeat" description="TPR" evidence="1">
    <location>
        <begin position="139"/>
        <end position="172"/>
    </location>
</feature>
<feature type="region of interest" description="Disordered" evidence="2">
    <location>
        <begin position="223"/>
        <end position="252"/>
    </location>
</feature>
<feature type="signal peptide" evidence="3">
    <location>
        <begin position="1"/>
        <end position="20"/>
    </location>
</feature>
<dbReference type="NCBIfam" id="TIGR02521">
    <property type="entry name" value="type_IV_pilW"/>
    <property type="match status" value="1"/>
</dbReference>
<dbReference type="PANTHER" id="PTHR12558">
    <property type="entry name" value="CELL DIVISION CYCLE 16,23,27"/>
    <property type="match status" value="1"/>
</dbReference>
<dbReference type="Pfam" id="PF13174">
    <property type="entry name" value="TPR_6"/>
    <property type="match status" value="1"/>
</dbReference>
<feature type="chain" id="PRO_5045975672" evidence="3">
    <location>
        <begin position="21"/>
        <end position="252"/>
    </location>
</feature>
<dbReference type="InterPro" id="IPR011990">
    <property type="entry name" value="TPR-like_helical_dom_sf"/>
</dbReference>
<evidence type="ECO:0000313" key="5">
    <source>
        <dbReference type="Proteomes" id="UP001064632"/>
    </source>
</evidence>